<evidence type="ECO:0000256" key="3">
    <source>
        <dbReference type="ARBA" id="ARBA00023163"/>
    </source>
</evidence>
<feature type="DNA-binding region" description="H-T-H motif" evidence="4">
    <location>
        <begin position="37"/>
        <end position="56"/>
    </location>
</feature>
<dbReference type="RefSeq" id="WP_033521817.1">
    <property type="nucleotide sequence ID" value="NZ_JDUS01000011.1"/>
</dbReference>
<dbReference type="PROSITE" id="PS50977">
    <property type="entry name" value="HTH_TETR_2"/>
    <property type="match status" value="1"/>
</dbReference>
<evidence type="ECO:0000256" key="1">
    <source>
        <dbReference type="ARBA" id="ARBA00023015"/>
    </source>
</evidence>
<evidence type="ECO:0000313" key="6">
    <source>
        <dbReference type="EMBL" id="KFI45688.1"/>
    </source>
</evidence>
<dbReference type="eggNOG" id="COG1309">
    <property type="taxonomic scope" value="Bacteria"/>
</dbReference>
<reference evidence="6 7" key="1">
    <citation type="submission" date="2014-03" db="EMBL/GenBank/DDBJ databases">
        <title>Genomics of Bifidobacteria.</title>
        <authorList>
            <person name="Ventura M."/>
            <person name="Milani C."/>
            <person name="Lugli G.A."/>
        </authorList>
    </citation>
    <scope>NUCLEOTIDE SEQUENCE [LARGE SCALE GENOMIC DNA]</scope>
    <source>
        <strain evidence="6 7">DSM 22767</strain>
    </source>
</reference>
<comment type="caution">
    <text evidence="6">The sequence shown here is derived from an EMBL/GenBank/DDBJ whole genome shotgun (WGS) entry which is preliminary data.</text>
</comment>
<evidence type="ECO:0000259" key="5">
    <source>
        <dbReference type="PROSITE" id="PS50977"/>
    </source>
</evidence>
<keyword evidence="1" id="KW-0805">Transcription regulation</keyword>
<dbReference type="SUPFAM" id="SSF48498">
    <property type="entry name" value="Tetracyclin repressor-like, C-terminal domain"/>
    <property type="match status" value="1"/>
</dbReference>
<organism evidence="6 7">
    <name type="scientific">Bifidobacterium bohemicum DSM 22767</name>
    <dbReference type="NCBI Taxonomy" id="1437606"/>
    <lineage>
        <taxon>Bacteria</taxon>
        <taxon>Bacillati</taxon>
        <taxon>Actinomycetota</taxon>
        <taxon>Actinomycetes</taxon>
        <taxon>Bifidobacteriales</taxon>
        <taxon>Bifidobacteriaceae</taxon>
        <taxon>Bifidobacterium</taxon>
    </lineage>
</organism>
<accession>A0A086ZGN8</accession>
<dbReference type="EMBL" id="JGYP01000002">
    <property type="protein sequence ID" value="KFI45688.1"/>
    <property type="molecule type" value="Genomic_DNA"/>
</dbReference>
<dbReference type="InterPro" id="IPR036271">
    <property type="entry name" value="Tet_transcr_reg_TetR-rel_C_sf"/>
</dbReference>
<dbReference type="OrthoDB" id="7505659at2"/>
<dbReference type="Gene3D" id="1.10.357.10">
    <property type="entry name" value="Tetracycline Repressor, domain 2"/>
    <property type="match status" value="1"/>
</dbReference>
<dbReference type="PANTHER" id="PTHR30055">
    <property type="entry name" value="HTH-TYPE TRANSCRIPTIONAL REGULATOR RUTR"/>
    <property type="match status" value="1"/>
</dbReference>
<protein>
    <submittedName>
        <fullName evidence="6">TetR family transcriptional regulator</fullName>
    </submittedName>
</protein>
<dbReference type="InterPro" id="IPR050109">
    <property type="entry name" value="HTH-type_TetR-like_transc_reg"/>
</dbReference>
<dbReference type="SUPFAM" id="SSF46689">
    <property type="entry name" value="Homeodomain-like"/>
    <property type="match status" value="1"/>
</dbReference>
<dbReference type="STRING" id="1437606.BBOH_0489"/>
<name>A0A086ZGN8_9BIFI</name>
<dbReference type="PANTHER" id="PTHR30055:SF234">
    <property type="entry name" value="HTH-TYPE TRANSCRIPTIONAL REGULATOR BETI"/>
    <property type="match status" value="1"/>
</dbReference>
<sequence length="200" mass="22910">MQSLRLAGKPVNNENRRAAILDAAVVLFGERGYYGTSLQTIAAAVGMTKAGVLHHVGSKEGLLEIVLDEVYDNHNDEMRERYLAKERPLMAQMWRDVVAMNAERPEQVHMFSTLDAESIDPDHPAHQYFLERDRDTIDLMLDVPWDVPEGVNVEQLLNAGFSMMDGIQLRWLRNPESDLNELWAQCEDQLMPLPMWDGYR</sequence>
<dbReference type="InterPro" id="IPR009057">
    <property type="entry name" value="Homeodomain-like_sf"/>
</dbReference>
<gene>
    <name evidence="6" type="ORF">BBOH_0489</name>
</gene>
<dbReference type="Proteomes" id="UP000029096">
    <property type="component" value="Unassembled WGS sequence"/>
</dbReference>
<feature type="domain" description="HTH tetR-type" evidence="5">
    <location>
        <begin position="14"/>
        <end position="74"/>
    </location>
</feature>
<dbReference type="GO" id="GO:0003700">
    <property type="term" value="F:DNA-binding transcription factor activity"/>
    <property type="evidence" value="ECO:0007669"/>
    <property type="project" value="TreeGrafter"/>
</dbReference>
<keyword evidence="2 4" id="KW-0238">DNA-binding</keyword>
<evidence type="ECO:0000256" key="4">
    <source>
        <dbReference type="PROSITE-ProRule" id="PRU00335"/>
    </source>
</evidence>
<dbReference type="AlphaFoldDB" id="A0A086ZGN8"/>
<proteinExistence type="predicted"/>
<evidence type="ECO:0000256" key="2">
    <source>
        <dbReference type="ARBA" id="ARBA00023125"/>
    </source>
</evidence>
<dbReference type="PRINTS" id="PR00455">
    <property type="entry name" value="HTHTETR"/>
</dbReference>
<dbReference type="GO" id="GO:0000976">
    <property type="term" value="F:transcription cis-regulatory region binding"/>
    <property type="evidence" value="ECO:0007669"/>
    <property type="project" value="TreeGrafter"/>
</dbReference>
<keyword evidence="7" id="KW-1185">Reference proteome</keyword>
<keyword evidence="3" id="KW-0804">Transcription</keyword>
<dbReference type="Pfam" id="PF00440">
    <property type="entry name" value="TetR_N"/>
    <property type="match status" value="1"/>
</dbReference>
<dbReference type="InterPro" id="IPR001647">
    <property type="entry name" value="HTH_TetR"/>
</dbReference>
<evidence type="ECO:0000313" key="7">
    <source>
        <dbReference type="Proteomes" id="UP000029096"/>
    </source>
</evidence>